<dbReference type="Proteomes" id="UP000179797">
    <property type="component" value="Unassembled WGS sequence"/>
</dbReference>
<protein>
    <recommendedName>
        <fullName evidence="4">GOLD domain-containing protein</fullName>
    </recommendedName>
</protein>
<proteinExistence type="predicted"/>
<name>A0A1S1YW06_FLAPC</name>
<feature type="chain" id="PRO_5010171179" description="GOLD domain-containing protein" evidence="1">
    <location>
        <begin position="22"/>
        <end position="158"/>
    </location>
</feature>
<dbReference type="PROSITE" id="PS51257">
    <property type="entry name" value="PROKAR_LIPOPROTEIN"/>
    <property type="match status" value="1"/>
</dbReference>
<organism evidence="2 3">
    <name type="scientific">Flammeovirga pacifica</name>
    <dbReference type="NCBI Taxonomy" id="915059"/>
    <lineage>
        <taxon>Bacteria</taxon>
        <taxon>Pseudomonadati</taxon>
        <taxon>Bacteroidota</taxon>
        <taxon>Cytophagia</taxon>
        <taxon>Cytophagales</taxon>
        <taxon>Flammeovirgaceae</taxon>
        <taxon>Flammeovirga</taxon>
    </lineage>
</organism>
<comment type="caution">
    <text evidence="2">The sequence shown here is derived from an EMBL/GenBank/DDBJ whole genome shotgun (WGS) entry which is preliminary data.</text>
</comment>
<reference evidence="2 3" key="1">
    <citation type="journal article" date="2012" name="Int. J. Syst. Evol. Microbiol.">
        <title>Flammeovirga pacifica sp. nov., isolated from deep-sea sediment.</title>
        <authorList>
            <person name="Xu H."/>
            <person name="Fu Y."/>
            <person name="Yang N."/>
            <person name="Ding Z."/>
            <person name="Lai Q."/>
            <person name="Zeng R."/>
        </authorList>
    </citation>
    <scope>NUCLEOTIDE SEQUENCE [LARGE SCALE GENOMIC DNA]</scope>
    <source>
        <strain evidence="3">DSM 24597 / LMG 26175 / WPAGA1</strain>
    </source>
</reference>
<feature type="signal peptide" evidence="1">
    <location>
        <begin position="1"/>
        <end position="21"/>
    </location>
</feature>
<dbReference type="STRING" id="915059.NH26_02035"/>
<dbReference type="AlphaFoldDB" id="A0A1S1YW06"/>
<evidence type="ECO:0000313" key="2">
    <source>
        <dbReference type="EMBL" id="OHX65217.1"/>
    </source>
</evidence>
<evidence type="ECO:0000313" key="3">
    <source>
        <dbReference type="Proteomes" id="UP000179797"/>
    </source>
</evidence>
<accession>A0A1S1YW06</accession>
<keyword evidence="1" id="KW-0732">Signal</keyword>
<dbReference type="RefSeq" id="WP_044223699.1">
    <property type="nucleotide sequence ID" value="NZ_JRYR02000001.1"/>
</dbReference>
<dbReference type="EMBL" id="JRYR02000001">
    <property type="protein sequence ID" value="OHX65217.1"/>
    <property type="molecule type" value="Genomic_DNA"/>
</dbReference>
<gene>
    <name evidence="2" type="ORF">NH26_02035</name>
</gene>
<evidence type="ECO:0008006" key="4">
    <source>
        <dbReference type="Google" id="ProtNLM"/>
    </source>
</evidence>
<evidence type="ECO:0000256" key="1">
    <source>
        <dbReference type="SAM" id="SignalP"/>
    </source>
</evidence>
<sequence>MKTINLILSTLLLSSLFFSCASDNNDQGGITPINLSGQSNVSLNDDEEKGILSLHINSNNDLGSCTPVETLQVKIYDSDNNLIQEGTVGRIASHTLYYNFKITKDLSVGDYNAIYSSNNLSSNLSFLFIVTDDDLQDQYQKTLYTDACNLNSSLDRFE</sequence>
<keyword evidence="3" id="KW-1185">Reference proteome</keyword>